<dbReference type="SUPFAM" id="SSF55424">
    <property type="entry name" value="FAD/NAD-linked reductases, dimerisation (C-terminal) domain"/>
    <property type="match status" value="1"/>
</dbReference>
<dbReference type="InterPro" id="IPR016156">
    <property type="entry name" value="FAD/NAD-linked_Rdtase_dimer_sf"/>
</dbReference>
<feature type="binding site" evidence="4">
    <location>
        <position position="51"/>
    </location>
    <ligand>
        <name>FAD</name>
        <dbReference type="ChEBI" id="CHEBI:57692"/>
    </ligand>
</feature>
<feature type="domain" description="FAD/NAD(P)-binding" evidence="7">
    <location>
        <begin position="5"/>
        <end position="322"/>
    </location>
</feature>
<dbReference type="GO" id="GO:0000166">
    <property type="term" value="F:nucleotide binding"/>
    <property type="evidence" value="ECO:0007669"/>
    <property type="project" value="UniProtKB-KW"/>
</dbReference>
<reference evidence="8 9" key="1">
    <citation type="submission" date="2019-06" db="EMBL/GenBank/DDBJ databases">
        <authorList>
            <person name="Rodrigo-Torres L."/>
            <person name="Arahal R. D."/>
            <person name="Lucena T."/>
        </authorList>
    </citation>
    <scope>NUCLEOTIDE SEQUENCE [LARGE SCALE GENOMIC DNA]</scope>
    <source>
        <strain evidence="8 9">SB0023/3</strain>
    </source>
</reference>
<dbReference type="SUPFAM" id="SSF51905">
    <property type="entry name" value="FAD/NAD(P)-binding domain"/>
    <property type="match status" value="1"/>
</dbReference>
<gene>
    <name evidence="8" type="primary">garB_2</name>
    <name evidence="8" type="ORF">MET9862_02165</name>
</gene>
<dbReference type="InterPro" id="IPR023753">
    <property type="entry name" value="FAD/NAD-binding_dom"/>
</dbReference>
<dbReference type="AlphaFoldDB" id="A0A509EBN6"/>
<comment type="similarity">
    <text evidence="1">Belongs to the class-I pyridine nucleotide-disulfide oxidoreductase family.</text>
</comment>
<dbReference type="GO" id="GO:0016491">
    <property type="term" value="F:oxidoreductase activity"/>
    <property type="evidence" value="ECO:0007669"/>
    <property type="project" value="UniProtKB-KW"/>
</dbReference>
<keyword evidence="2" id="KW-0285">Flavoprotein</keyword>
<dbReference type="PRINTS" id="PR00411">
    <property type="entry name" value="PNDRDTASEI"/>
</dbReference>
<dbReference type="InterPro" id="IPR004099">
    <property type="entry name" value="Pyr_nucl-diS_OxRdtase_dimer"/>
</dbReference>
<dbReference type="Pfam" id="PF02852">
    <property type="entry name" value="Pyr_redox_dim"/>
    <property type="match status" value="1"/>
</dbReference>
<dbReference type="InterPro" id="IPR036188">
    <property type="entry name" value="FAD/NAD-bd_sf"/>
</dbReference>
<dbReference type="Gene3D" id="3.50.50.60">
    <property type="entry name" value="FAD/NAD(P)-binding domain"/>
    <property type="match status" value="2"/>
</dbReference>
<dbReference type="Gene3D" id="3.30.390.30">
    <property type="match status" value="1"/>
</dbReference>
<keyword evidence="4" id="KW-0547">Nucleotide-binding</keyword>
<evidence type="ECO:0000313" key="9">
    <source>
        <dbReference type="Proteomes" id="UP000410984"/>
    </source>
</evidence>
<evidence type="ECO:0000313" key="8">
    <source>
        <dbReference type="EMBL" id="VUD71582.1"/>
    </source>
</evidence>
<dbReference type="InterPro" id="IPR001100">
    <property type="entry name" value="Pyr_nuc-diS_OxRdtase"/>
</dbReference>
<dbReference type="PANTHER" id="PTHR43014:SF5">
    <property type="entry name" value="GLUTATHIONE REDUCTASE (NADPH)"/>
    <property type="match status" value="1"/>
</dbReference>
<evidence type="ECO:0000256" key="4">
    <source>
        <dbReference type="PIRSR" id="PIRSR000350-3"/>
    </source>
</evidence>
<dbReference type="Pfam" id="PF07992">
    <property type="entry name" value="Pyr_redox_2"/>
    <property type="match status" value="1"/>
</dbReference>
<protein>
    <submittedName>
        <fullName evidence="8">Glutathione amide reductase</fullName>
        <ecNumber evidence="8">1.8.1.16</ecNumber>
    </submittedName>
</protein>
<dbReference type="RefSeq" id="WP_012752959.1">
    <property type="nucleotide sequence ID" value="NZ_CABFPH010000025.1"/>
</dbReference>
<feature type="domain" description="Pyridine nucleotide-disulphide oxidoreductase dimerisation" evidence="6">
    <location>
        <begin position="343"/>
        <end position="446"/>
    </location>
</feature>
<dbReference type="PANTHER" id="PTHR43014">
    <property type="entry name" value="MERCURIC REDUCTASE"/>
    <property type="match status" value="1"/>
</dbReference>
<feature type="binding site" evidence="4">
    <location>
        <begin position="174"/>
        <end position="181"/>
    </location>
    <ligand>
        <name>NAD(+)</name>
        <dbReference type="ChEBI" id="CHEBI:57540"/>
    </ligand>
</feature>
<sequence length="452" mass="48793">MAGSYDLIIIGSGTAAMVASNRASAAGRKVAVTDFRPFGGTCALRGCDPKKMLVTGAQVMDDIRRMRTRGVVAPEARMSWPELMAFKRTFTAPIPEKQARNYAGKGIDAFHGQARFVGRNAVAIAGEGVCEARHILIAAGARPAPLPFPGAEHLVTNEEFLELEELPPRIILVGGGYIAAEFSHIAARAGASVAILQRGERLLTQFDPELVGWLMESFHEAGIDVRTRRAVVRVEKAGHGYTVLTRSETGAEEAMEADLVVHAAGRIPDLEPLQLDAAGVARDERGHLRLNAFLQSPSNPAVYAAGDAARTGPPLTPVSSHDAKVAVRNMIEGNQYRPDYRGVPSVAFTIPPIASVGLSEAEARQRNLRFRLRSQRVSGWYTARRVAEPTYGFKVLVDEDTDRVLGAHLVGPHVDEVINIFGLAIRHGLTAEDLKTTMFAYPTGASDIGYML</sequence>
<feature type="disulfide bond" description="Redox-active" evidence="5">
    <location>
        <begin position="42"/>
        <end position="47"/>
    </location>
</feature>
<dbReference type="OrthoDB" id="9781772at2"/>
<feature type="binding site" evidence="4">
    <location>
        <position position="265"/>
    </location>
    <ligand>
        <name>NAD(+)</name>
        <dbReference type="ChEBI" id="CHEBI:57540"/>
    </ligand>
</feature>
<evidence type="ECO:0000256" key="5">
    <source>
        <dbReference type="PIRSR" id="PIRSR000350-4"/>
    </source>
</evidence>
<keyword evidence="4" id="KW-0520">NAD</keyword>
<evidence type="ECO:0000256" key="1">
    <source>
        <dbReference type="ARBA" id="ARBA00007532"/>
    </source>
</evidence>
<keyword evidence="9" id="KW-1185">Reference proteome</keyword>
<comment type="cofactor">
    <cofactor evidence="4">
        <name>FAD</name>
        <dbReference type="ChEBI" id="CHEBI:57692"/>
    </cofactor>
    <text evidence="4">Binds 1 FAD per subunit.</text>
</comment>
<organism evidence="8 9">
    <name type="scientific">Methylobacterium symbioticum</name>
    <dbReference type="NCBI Taxonomy" id="2584084"/>
    <lineage>
        <taxon>Bacteria</taxon>
        <taxon>Pseudomonadati</taxon>
        <taxon>Pseudomonadota</taxon>
        <taxon>Alphaproteobacteria</taxon>
        <taxon>Hyphomicrobiales</taxon>
        <taxon>Methylobacteriaceae</taxon>
        <taxon>Methylobacterium</taxon>
    </lineage>
</organism>
<evidence type="ECO:0000256" key="2">
    <source>
        <dbReference type="ARBA" id="ARBA00022630"/>
    </source>
</evidence>
<keyword evidence="8" id="KW-0560">Oxidoreductase</keyword>
<name>A0A509EBN6_9HYPH</name>
<dbReference type="PRINTS" id="PR00368">
    <property type="entry name" value="FADPNR"/>
</dbReference>
<feature type="binding site" evidence="4">
    <location>
        <position position="307"/>
    </location>
    <ligand>
        <name>FAD</name>
        <dbReference type="ChEBI" id="CHEBI:57692"/>
    </ligand>
</feature>
<evidence type="ECO:0000256" key="3">
    <source>
        <dbReference type="ARBA" id="ARBA00022827"/>
    </source>
</evidence>
<evidence type="ECO:0000259" key="6">
    <source>
        <dbReference type="Pfam" id="PF02852"/>
    </source>
</evidence>
<dbReference type="Proteomes" id="UP000410984">
    <property type="component" value="Unassembled WGS sequence"/>
</dbReference>
<dbReference type="EMBL" id="CABFPH010000025">
    <property type="protein sequence ID" value="VUD71582.1"/>
    <property type="molecule type" value="Genomic_DNA"/>
</dbReference>
<dbReference type="PIRSF" id="PIRSF000350">
    <property type="entry name" value="Mercury_reductase_MerA"/>
    <property type="match status" value="1"/>
</dbReference>
<accession>A0A509EBN6</accession>
<evidence type="ECO:0000259" key="7">
    <source>
        <dbReference type="Pfam" id="PF07992"/>
    </source>
</evidence>
<keyword evidence="3 4" id="KW-0274">FAD</keyword>
<dbReference type="EC" id="1.8.1.16" evidence="8"/>
<proteinExistence type="inferred from homology"/>